<comment type="similarity">
    <text evidence="1">Belongs to the peptidase A24 family.</text>
</comment>
<dbReference type="RefSeq" id="WP_127511957.1">
    <property type="nucleotide sequence ID" value="NZ_CP093326.1"/>
</dbReference>
<dbReference type="EC" id="3.4.23.43" evidence="4"/>
<feature type="transmembrane region" description="Helical" evidence="2">
    <location>
        <begin position="47"/>
        <end position="65"/>
    </location>
</feature>
<evidence type="ECO:0000313" key="4">
    <source>
        <dbReference type="EMBL" id="UNK45021.1"/>
    </source>
</evidence>
<gene>
    <name evidence="4" type="ORF">MNQ99_13850</name>
</gene>
<dbReference type="Proteomes" id="UP000829069">
    <property type="component" value="Chromosome"/>
</dbReference>
<feature type="transmembrane region" description="Helical" evidence="2">
    <location>
        <begin position="71"/>
        <end position="89"/>
    </location>
</feature>
<keyword evidence="2" id="KW-0812">Transmembrane</keyword>
<name>A0ABY3W518_9MICC</name>
<evidence type="ECO:0000313" key="5">
    <source>
        <dbReference type="Proteomes" id="UP000829069"/>
    </source>
</evidence>
<keyword evidence="2" id="KW-0472">Membrane</keyword>
<sequence length="168" mass="18316">MVEELVLLWPDHTLAFWMLLAAAGYLLVVGTGLSWIDLRTHRLPNRIVFPTYAVSSVLLLAAALAGHDGGVFWRVLAGGALLWAFYFTVRFAYPAGMGFGDVKLAGVLGMYLGYLGFEYLLWGTFAAFLLGGVYGLLLVLLRRGTLSSHIPFGPFMVAGTWVALLMPT</sequence>
<evidence type="ECO:0000256" key="1">
    <source>
        <dbReference type="ARBA" id="ARBA00005801"/>
    </source>
</evidence>
<organism evidence="4 5">
    <name type="scientific">Arthrobacter sulfonylureivorans</name>
    <dbReference type="NCBI Taxonomy" id="2486855"/>
    <lineage>
        <taxon>Bacteria</taxon>
        <taxon>Bacillati</taxon>
        <taxon>Actinomycetota</taxon>
        <taxon>Actinomycetes</taxon>
        <taxon>Micrococcales</taxon>
        <taxon>Micrococcaceae</taxon>
        <taxon>Arthrobacter</taxon>
    </lineage>
</organism>
<feature type="transmembrane region" description="Helical" evidence="2">
    <location>
        <begin position="148"/>
        <end position="166"/>
    </location>
</feature>
<protein>
    <submittedName>
        <fullName evidence="4">Prepilin peptidase</fullName>
        <ecNumber evidence="4">3.4.23.43</ecNumber>
    </submittedName>
</protein>
<dbReference type="PANTHER" id="PTHR30487:SF0">
    <property type="entry name" value="PREPILIN LEADER PEPTIDASE_N-METHYLTRANSFERASE-RELATED"/>
    <property type="match status" value="1"/>
</dbReference>
<dbReference type="Gene3D" id="1.20.120.1220">
    <property type="match status" value="1"/>
</dbReference>
<dbReference type="InterPro" id="IPR050882">
    <property type="entry name" value="Prepilin_peptidase/N-MTase"/>
</dbReference>
<dbReference type="PANTHER" id="PTHR30487">
    <property type="entry name" value="TYPE 4 PREPILIN-LIKE PROTEINS LEADER PEPTIDE-PROCESSING ENZYME"/>
    <property type="match status" value="1"/>
</dbReference>
<reference evidence="4 5" key="1">
    <citation type="submission" date="2022-03" db="EMBL/GenBank/DDBJ databases">
        <title>Isotopic signatures of nitrous oxide derived from detoxification processes.</title>
        <authorList>
            <person name="Behrendt U."/>
            <person name="Buchen C."/>
            <person name="Well R."/>
            <person name="Ulrich A."/>
            <person name="Rohe L."/>
            <person name="Kolb S."/>
            <person name="Schloter M."/>
            <person name="Horn M.A."/>
            <person name="Augustin J."/>
        </authorList>
    </citation>
    <scope>NUCLEOTIDE SEQUENCE [LARGE SCALE GENOMIC DNA]</scope>
    <source>
        <strain evidence="4 5">S4-C24</strain>
    </source>
</reference>
<keyword evidence="2" id="KW-1133">Transmembrane helix</keyword>
<keyword evidence="5" id="KW-1185">Reference proteome</keyword>
<accession>A0ABY3W518</accession>
<feature type="transmembrane region" description="Helical" evidence="2">
    <location>
        <begin position="120"/>
        <end position="141"/>
    </location>
</feature>
<dbReference type="GO" id="GO:0004190">
    <property type="term" value="F:aspartic-type endopeptidase activity"/>
    <property type="evidence" value="ECO:0007669"/>
    <property type="project" value="UniProtKB-EC"/>
</dbReference>
<dbReference type="InterPro" id="IPR000045">
    <property type="entry name" value="Prepilin_IV_endopep_pep"/>
</dbReference>
<proteinExistence type="inferred from homology"/>
<feature type="transmembrane region" description="Helical" evidence="2">
    <location>
        <begin position="96"/>
        <end position="114"/>
    </location>
</feature>
<evidence type="ECO:0000256" key="2">
    <source>
        <dbReference type="SAM" id="Phobius"/>
    </source>
</evidence>
<evidence type="ECO:0000259" key="3">
    <source>
        <dbReference type="Pfam" id="PF01478"/>
    </source>
</evidence>
<feature type="transmembrane region" description="Helical" evidence="2">
    <location>
        <begin position="14"/>
        <end position="35"/>
    </location>
</feature>
<feature type="domain" description="Prepilin type IV endopeptidase peptidase" evidence="3">
    <location>
        <begin position="30"/>
        <end position="136"/>
    </location>
</feature>
<dbReference type="Pfam" id="PF01478">
    <property type="entry name" value="Peptidase_A24"/>
    <property type="match status" value="1"/>
</dbReference>
<keyword evidence="4" id="KW-0378">Hydrolase</keyword>
<dbReference type="EMBL" id="CP093326">
    <property type="protein sequence ID" value="UNK45021.1"/>
    <property type="molecule type" value="Genomic_DNA"/>
</dbReference>